<keyword evidence="5 6" id="KW-0472">Membrane</keyword>
<feature type="transmembrane region" description="Helical" evidence="6">
    <location>
        <begin position="111"/>
        <end position="134"/>
    </location>
</feature>
<evidence type="ECO:0000256" key="2">
    <source>
        <dbReference type="ARBA" id="ARBA00022475"/>
    </source>
</evidence>
<organism evidence="8 9">
    <name type="scientific">Mycolicibacterium psychrotolerans</name>
    <dbReference type="NCBI Taxonomy" id="216929"/>
    <lineage>
        <taxon>Bacteria</taxon>
        <taxon>Bacillati</taxon>
        <taxon>Actinomycetota</taxon>
        <taxon>Actinomycetes</taxon>
        <taxon>Mycobacteriales</taxon>
        <taxon>Mycobacteriaceae</taxon>
        <taxon>Mycolicibacterium</taxon>
    </lineage>
</organism>
<dbReference type="Pfam" id="PF06271">
    <property type="entry name" value="RDD"/>
    <property type="match status" value="1"/>
</dbReference>
<evidence type="ECO:0000259" key="7">
    <source>
        <dbReference type="Pfam" id="PF06271"/>
    </source>
</evidence>
<dbReference type="InterPro" id="IPR051791">
    <property type="entry name" value="Pra-immunoreactive"/>
</dbReference>
<dbReference type="PANTHER" id="PTHR36115">
    <property type="entry name" value="PROLINE-RICH ANTIGEN HOMOLOG-RELATED"/>
    <property type="match status" value="1"/>
</dbReference>
<evidence type="ECO:0000313" key="8">
    <source>
        <dbReference type="EMBL" id="BBX69613.1"/>
    </source>
</evidence>
<feature type="transmembrane region" description="Helical" evidence="6">
    <location>
        <begin position="146"/>
        <end position="167"/>
    </location>
</feature>
<dbReference type="Proteomes" id="UP000466514">
    <property type="component" value="Chromosome"/>
</dbReference>
<evidence type="ECO:0000313" key="9">
    <source>
        <dbReference type="Proteomes" id="UP000466514"/>
    </source>
</evidence>
<dbReference type="AlphaFoldDB" id="A0A7I7MDK8"/>
<comment type="subcellular location">
    <subcellularLocation>
        <location evidence="1">Cell membrane</location>
        <topology evidence="1">Multi-pass membrane protein</topology>
    </subcellularLocation>
</comment>
<proteinExistence type="predicted"/>
<dbReference type="GO" id="GO:0005886">
    <property type="term" value="C:plasma membrane"/>
    <property type="evidence" value="ECO:0007669"/>
    <property type="project" value="UniProtKB-SubCell"/>
</dbReference>
<accession>A0A7I7MDK8</accession>
<evidence type="ECO:0000256" key="6">
    <source>
        <dbReference type="SAM" id="Phobius"/>
    </source>
</evidence>
<keyword evidence="3 6" id="KW-0812">Transmembrane</keyword>
<sequence>MLHRRQPHVAWTLRILRVRPSGASAAGTYPGGMSRASGSGLGSWLSGPGTPEPGTYPGERLGLPRSGPGSIARFGRRIAALCVDWLVALGVAALLTTMGLFGSMALQSVQLIVWFVLGVVSVRLFGFTPGQLVLGLKVVAVDGRGYVGAGRALARGVLILLVIPALFTDSDLRGLHDLATKTAVVKR</sequence>
<evidence type="ECO:0000256" key="1">
    <source>
        <dbReference type="ARBA" id="ARBA00004651"/>
    </source>
</evidence>
<dbReference type="PANTHER" id="PTHR36115:SF6">
    <property type="entry name" value="PROLINE-RICH ANTIGEN HOMOLOG"/>
    <property type="match status" value="1"/>
</dbReference>
<keyword evidence="9" id="KW-1185">Reference proteome</keyword>
<name>A0A7I7MDK8_9MYCO</name>
<evidence type="ECO:0000256" key="4">
    <source>
        <dbReference type="ARBA" id="ARBA00022989"/>
    </source>
</evidence>
<dbReference type="KEGG" id="mpsc:MPSYJ_30740"/>
<feature type="transmembrane region" description="Helical" evidence="6">
    <location>
        <begin position="78"/>
        <end position="105"/>
    </location>
</feature>
<gene>
    <name evidence="8" type="ORF">MPSYJ_30740</name>
</gene>
<protein>
    <recommendedName>
        <fullName evidence="7">RDD domain-containing protein</fullName>
    </recommendedName>
</protein>
<evidence type="ECO:0000256" key="3">
    <source>
        <dbReference type="ARBA" id="ARBA00022692"/>
    </source>
</evidence>
<keyword evidence="2" id="KW-1003">Cell membrane</keyword>
<dbReference type="InterPro" id="IPR010432">
    <property type="entry name" value="RDD"/>
</dbReference>
<evidence type="ECO:0000256" key="5">
    <source>
        <dbReference type="ARBA" id="ARBA00023136"/>
    </source>
</evidence>
<keyword evidence="4 6" id="KW-1133">Transmembrane helix</keyword>
<feature type="domain" description="RDD" evidence="7">
    <location>
        <begin position="72"/>
        <end position="179"/>
    </location>
</feature>
<dbReference type="EMBL" id="AP022574">
    <property type="protein sequence ID" value="BBX69613.1"/>
    <property type="molecule type" value="Genomic_DNA"/>
</dbReference>
<reference evidence="8 9" key="1">
    <citation type="journal article" date="2019" name="Emerg. Microbes Infect.">
        <title>Comprehensive subspecies identification of 175 nontuberculous mycobacteria species based on 7547 genomic profiles.</title>
        <authorList>
            <person name="Matsumoto Y."/>
            <person name="Kinjo T."/>
            <person name="Motooka D."/>
            <person name="Nabeya D."/>
            <person name="Jung N."/>
            <person name="Uechi K."/>
            <person name="Horii T."/>
            <person name="Iida T."/>
            <person name="Fujita J."/>
            <person name="Nakamura S."/>
        </authorList>
    </citation>
    <scope>NUCLEOTIDE SEQUENCE [LARGE SCALE GENOMIC DNA]</scope>
    <source>
        <strain evidence="8 9">JCM 13323</strain>
    </source>
</reference>